<name>A0AAD9VI97_ACRCE</name>
<gene>
    <name evidence="3" type="ORF">P5673_000868</name>
</gene>
<evidence type="ECO:0000259" key="2">
    <source>
        <dbReference type="PROSITE" id="PS51819"/>
    </source>
</evidence>
<comment type="caution">
    <text evidence="3">The sequence shown here is derived from an EMBL/GenBank/DDBJ whole genome shotgun (WGS) entry which is preliminary data.</text>
</comment>
<dbReference type="InterPro" id="IPR037523">
    <property type="entry name" value="VOC_core"/>
</dbReference>
<feature type="signal peptide" evidence="1">
    <location>
        <begin position="1"/>
        <end position="21"/>
    </location>
</feature>
<dbReference type="Pfam" id="PF00903">
    <property type="entry name" value="Glyoxalase"/>
    <property type="match status" value="2"/>
</dbReference>
<feature type="chain" id="PRO_5042154477" description="VOC domain-containing protein" evidence="1">
    <location>
        <begin position="22"/>
        <end position="336"/>
    </location>
</feature>
<keyword evidence="1" id="KW-0732">Signal</keyword>
<evidence type="ECO:0000313" key="4">
    <source>
        <dbReference type="Proteomes" id="UP001249851"/>
    </source>
</evidence>
<feature type="domain" description="VOC" evidence="2">
    <location>
        <begin position="25"/>
        <end position="150"/>
    </location>
</feature>
<keyword evidence="4" id="KW-1185">Reference proteome</keyword>
<protein>
    <recommendedName>
        <fullName evidence="2">VOC domain-containing protein</fullName>
    </recommendedName>
</protein>
<dbReference type="Gene3D" id="3.10.180.10">
    <property type="entry name" value="2,3-Dihydroxybiphenyl 1,2-Dioxygenase, domain 1"/>
    <property type="match status" value="2"/>
</dbReference>
<dbReference type="Proteomes" id="UP001249851">
    <property type="component" value="Unassembled WGS sequence"/>
</dbReference>
<dbReference type="AlphaFoldDB" id="A0AAD9VI97"/>
<dbReference type="SUPFAM" id="SSF54593">
    <property type="entry name" value="Glyoxalase/Bleomycin resistance protein/Dihydroxybiphenyl dioxygenase"/>
    <property type="match status" value="2"/>
</dbReference>
<accession>A0AAD9VI97</accession>
<organism evidence="3 4">
    <name type="scientific">Acropora cervicornis</name>
    <name type="common">Staghorn coral</name>
    <dbReference type="NCBI Taxonomy" id="6130"/>
    <lineage>
        <taxon>Eukaryota</taxon>
        <taxon>Metazoa</taxon>
        <taxon>Cnidaria</taxon>
        <taxon>Anthozoa</taxon>
        <taxon>Hexacorallia</taxon>
        <taxon>Scleractinia</taxon>
        <taxon>Astrocoeniina</taxon>
        <taxon>Acroporidae</taxon>
        <taxon>Acropora</taxon>
    </lineage>
</organism>
<dbReference type="InterPro" id="IPR029068">
    <property type="entry name" value="Glyas_Bleomycin-R_OHBP_Dase"/>
</dbReference>
<evidence type="ECO:0000313" key="3">
    <source>
        <dbReference type="EMBL" id="KAK2574667.1"/>
    </source>
</evidence>
<dbReference type="PROSITE" id="PS51819">
    <property type="entry name" value="VOC"/>
    <property type="match status" value="1"/>
</dbReference>
<evidence type="ECO:0000256" key="1">
    <source>
        <dbReference type="SAM" id="SignalP"/>
    </source>
</evidence>
<sequence length="336" mass="37648">MFVFLAIVLVTLSSSPRSVHGRTEGLVNVDITVSTSKLSETKDFYTKLLNFTIVKETPGFISFLPGQGVATLDFVVEGAQHACARPQLAKNFAGKGMFLTYNFGDVDAACSKFAENIKYPLAMEIKNEIWSERHCYVIDPNGIPLNLAHWNDTPAEPRGVSSMVFYYTSHDLTQIQTWYSHNLNMTVEHGVDWIGWVIKLTAANGLVEFRPFHPKNNTNNPASFIPHLLEEFDGHGLSYTFNYQTSTEVDRWCHYLKSRDLSFTRPLGKVGDNTRCAVDDPNGVLINIATPGWNEYEEEFNCVTMAKPTPKAEGRVQRACMLIVIIAFVSALLPLL</sequence>
<dbReference type="InterPro" id="IPR004360">
    <property type="entry name" value="Glyas_Fos-R_dOase_dom"/>
</dbReference>
<reference evidence="3" key="2">
    <citation type="journal article" date="2023" name="Science">
        <title>Genomic signatures of disease resistance in endangered staghorn corals.</title>
        <authorList>
            <person name="Vollmer S.V."/>
            <person name="Selwyn J.D."/>
            <person name="Despard B.A."/>
            <person name="Roesel C.L."/>
        </authorList>
    </citation>
    <scope>NUCLEOTIDE SEQUENCE</scope>
    <source>
        <strain evidence="3">K2</strain>
    </source>
</reference>
<dbReference type="EMBL" id="JARQWQ010000001">
    <property type="protein sequence ID" value="KAK2574667.1"/>
    <property type="molecule type" value="Genomic_DNA"/>
</dbReference>
<proteinExistence type="predicted"/>
<reference evidence="3" key="1">
    <citation type="journal article" date="2023" name="G3 (Bethesda)">
        <title>Whole genome assembly and annotation of the endangered Caribbean coral Acropora cervicornis.</title>
        <authorList>
            <person name="Selwyn J.D."/>
            <person name="Vollmer S.V."/>
        </authorList>
    </citation>
    <scope>NUCLEOTIDE SEQUENCE</scope>
    <source>
        <strain evidence="3">K2</strain>
    </source>
</reference>